<sequence>MTTPVTLGYSPCPNDTYIFYALTHGLIPLPDVQLAAPLLEDVETLNSWAVEKKLDITKLSFHALGHVLDEYCVLSAGAALGRGCGPLLVAKPGFDPAVLDDARIAIPGSLTTAALLFRMYSPKATNLVVMRFDEIMGAVASGEVDAGVIIHESRFTYAEHGLTCLQDLGTWWEQTSGHPIPLGCIAARRSLGKERIEQIDRAIHESIVWADEHPGECLPYIQQYAQEMDQQVMQNHIDLYVNQFSKNLGPEGMAAIESFLLLGRKAGILPILPDTVTLQI</sequence>
<comment type="catalytic activity">
    <reaction evidence="4">
        <text>cyclic dehypoxanthinylfutalosinate = 1,4-dihydroxy-6-naphthoate + dihydroxyacetone</text>
        <dbReference type="Rhea" id="RHEA:33087"/>
        <dbReference type="ChEBI" id="CHEBI:16016"/>
        <dbReference type="ChEBI" id="CHEBI:64254"/>
        <dbReference type="ChEBI" id="CHEBI:64270"/>
        <dbReference type="EC" id="4.1.99.29"/>
    </reaction>
</comment>
<organism evidence="5 6">
    <name type="scientific">Desulfocapsa sulfexigens (strain DSM 10523 / SB164P1)</name>
    <dbReference type="NCBI Taxonomy" id="1167006"/>
    <lineage>
        <taxon>Bacteria</taxon>
        <taxon>Pseudomonadati</taxon>
        <taxon>Thermodesulfobacteriota</taxon>
        <taxon>Desulfobulbia</taxon>
        <taxon>Desulfobulbales</taxon>
        <taxon>Desulfocapsaceae</taxon>
        <taxon>Desulfocapsa</taxon>
    </lineage>
</organism>
<comment type="pathway">
    <text evidence="1 4">Quinol/quinone metabolism; menaquinone biosynthesis.</text>
</comment>
<keyword evidence="2 4" id="KW-0474">Menaquinone biosynthesis</keyword>
<dbReference type="GO" id="GO:0009234">
    <property type="term" value="P:menaquinone biosynthetic process"/>
    <property type="evidence" value="ECO:0007669"/>
    <property type="project" value="UniProtKB-UniRule"/>
</dbReference>
<evidence type="ECO:0000256" key="3">
    <source>
        <dbReference type="ARBA" id="ARBA00023239"/>
    </source>
</evidence>
<dbReference type="Pfam" id="PF02621">
    <property type="entry name" value="VitK2_biosynth"/>
    <property type="match status" value="1"/>
</dbReference>
<evidence type="ECO:0000313" key="6">
    <source>
        <dbReference type="Proteomes" id="UP000011721"/>
    </source>
</evidence>
<feature type="binding site" evidence="4">
    <location>
        <begin position="58"/>
        <end position="60"/>
    </location>
    <ligand>
        <name>substrate</name>
    </ligand>
</feature>
<reference evidence="6" key="1">
    <citation type="journal article" date="2013" name="Stand. Genomic Sci.">
        <title>Complete genome sequence of Desulfocapsa sulfexigens, a marine deltaproteobacterium specialized in disproportionating inorganic sulfur compounds.</title>
        <authorList>
            <person name="Finster K.W."/>
            <person name="Kjeldsen K.U."/>
            <person name="Kube M."/>
            <person name="Reinhardt R."/>
            <person name="Mussmann M."/>
            <person name="Amann R."/>
            <person name="Schreiber L."/>
        </authorList>
    </citation>
    <scope>NUCLEOTIDE SEQUENCE [LARGE SCALE GENOMIC DNA]</scope>
    <source>
        <strain evidence="6">DSM 10523 / SB164P1</strain>
    </source>
</reference>
<evidence type="ECO:0000256" key="1">
    <source>
        <dbReference type="ARBA" id="ARBA00004863"/>
    </source>
</evidence>
<dbReference type="GO" id="GO:0016830">
    <property type="term" value="F:carbon-carbon lyase activity"/>
    <property type="evidence" value="ECO:0007669"/>
    <property type="project" value="UniProtKB-UniRule"/>
</dbReference>
<dbReference type="STRING" id="1167006.UWK_02145"/>
<dbReference type="UniPathway" id="UPA00079"/>
<accession>M1P5B9</accession>
<feature type="binding site" evidence="4">
    <location>
        <begin position="112"/>
        <end position="113"/>
    </location>
    <ligand>
        <name>substrate</name>
    </ligand>
</feature>
<dbReference type="KEGG" id="dsf:UWK_02145"/>
<dbReference type="SUPFAM" id="SSF53850">
    <property type="entry name" value="Periplasmic binding protein-like II"/>
    <property type="match status" value="1"/>
</dbReference>
<protein>
    <recommendedName>
        <fullName evidence="4">1,4-dihydroxy-6-naphtoate synthase</fullName>
        <ecNumber evidence="4">4.1.99.29</ecNumber>
    </recommendedName>
    <alternativeName>
        <fullName evidence="4">Menaquinone biosynthetic enzyme MqnD</fullName>
    </alternativeName>
</protein>
<dbReference type="CDD" id="cd13635">
    <property type="entry name" value="PBP2_Ttha1568_Mqnd"/>
    <property type="match status" value="1"/>
</dbReference>
<dbReference type="EC" id="4.1.99.29" evidence="4"/>
<dbReference type="HOGENOM" id="CLU_070326_0_0_7"/>
<keyword evidence="6" id="KW-1185">Reference proteome</keyword>
<dbReference type="InterPro" id="IPR003773">
    <property type="entry name" value="Menaquinone_biosynth"/>
</dbReference>
<feature type="active site" description="Proton acceptor" evidence="4">
    <location>
        <position position="151"/>
    </location>
</feature>
<name>M1P5B9_DESSD</name>
<evidence type="ECO:0000313" key="5">
    <source>
        <dbReference type="EMBL" id="AGF78688.1"/>
    </source>
</evidence>
<dbReference type="AlphaFoldDB" id="M1P5B9"/>
<dbReference type="HAMAP" id="MF_00996">
    <property type="entry name" value="MqnD"/>
    <property type="match status" value="1"/>
</dbReference>
<dbReference type="eggNOG" id="COG2107">
    <property type="taxonomic scope" value="Bacteria"/>
</dbReference>
<gene>
    <name evidence="4" type="primary">mqnD</name>
    <name evidence="5" type="ordered locus">UWK_02145</name>
</gene>
<dbReference type="EMBL" id="CP003985">
    <property type="protein sequence ID" value="AGF78688.1"/>
    <property type="molecule type" value="Genomic_DNA"/>
</dbReference>
<dbReference type="PATRIC" id="fig|1167006.5.peg.2334"/>
<dbReference type="Proteomes" id="UP000011721">
    <property type="component" value="Chromosome"/>
</dbReference>
<dbReference type="Gene3D" id="3.40.190.10">
    <property type="entry name" value="Periplasmic binding protein-like II"/>
    <property type="match status" value="2"/>
</dbReference>
<keyword evidence="3 4" id="KW-0456">Lyase</keyword>
<dbReference type="OrthoDB" id="9809439at2"/>
<dbReference type="PANTHER" id="PTHR37167:SF1">
    <property type="entry name" value="1,4-DIHYDROXY-6-NAPHTOATE SYNTHASE"/>
    <property type="match status" value="1"/>
</dbReference>
<evidence type="ECO:0000256" key="2">
    <source>
        <dbReference type="ARBA" id="ARBA00022428"/>
    </source>
</evidence>
<comment type="function">
    <text evidence="4">Catalyzes the conversion of cyclic dehypoxanthine futalosine (cyclic DHFL) into 1,4-dihydroxy-6-naphthoate, a step in the biosynthesis of menaquinone (MK, vitamin K2).</text>
</comment>
<comment type="similarity">
    <text evidence="4">Belongs to the MqnA/MqnD family. MqnD subfamily.</text>
</comment>
<dbReference type="InterPro" id="IPR030869">
    <property type="entry name" value="MqnD"/>
</dbReference>
<evidence type="ECO:0000256" key="4">
    <source>
        <dbReference type="HAMAP-Rule" id="MF_00996"/>
    </source>
</evidence>
<proteinExistence type="inferred from homology"/>
<dbReference type="PANTHER" id="PTHR37167">
    <property type="entry name" value="1,4-DIHYDROXY-6-NAPHTOATE SYNTHASE"/>
    <property type="match status" value="1"/>
</dbReference>
<dbReference type="RefSeq" id="WP_015404378.1">
    <property type="nucleotide sequence ID" value="NC_020304.1"/>
</dbReference>